<dbReference type="Proteomes" id="UP001153069">
    <property type="component" value="Unassembled WGS sequence"/>
</dbReference>
<evidence type="ECO:0000256" key="9">
    <source>
        <dbReference type="PIRSR" id="PIRSR601344-1"/>
    </source>
</evidence>
<dbReference type="EMBL" id="CAICTM010000733">
    <property type="protein sequence ID" value="CAB9515716.1"/>
    <property type="molecule type" value="Genomic_DNA"/>
</dbReference>
<dbReference type="SUPFAM" id="SSF103511">
    <property type="entry name" value="Chlorophyll a-b binding protein"/>
    <property type="match status" value="1"/>
</dbReference>
<evidence type="ECO:0000256" key="4">
    <source>
        <dbReference type="ARBA" id="ARBA00022528"/>
    </source>
</evidence>
<proteinExistence type="inferred from homology"/>
<dbReference type="GO" id="GO:0016020">
    <property type="term" value="C:membrane"/>
    <property type="evidence" value="ECO:0007669"/>
    <property type="project" value="InterPro"/>
</dbReference>
<keyword evidence="11" id="KW-1133">Transmembrane helix</keyword>
<comment type="caution">
    <text evidence="12">The sequence shown here is derived from an EMBL/GenBank/DDBJ whole genome shotgun (WGS) entry which is preliminary data.</text>
</comment>
<comment type="function">
    <text evidence="1">The light-harvesting complex (LHC) functions as a light receptor, it captures and delivers excitation energy to photosystems with which it is closely associated. Energy is transferred from the carotenoid and chlorophyll C (or B) to chlorophyll A and the photosynthetic reaction centers where it is used to synthesize ATP and reducing power.</text>
</comment>
<evidence type="ECO:0000256" key="8">
    <source>
        <dbReference type="ARBA" id="ARBA00044011"/>
    </source>
</evidence>
<keyword evidence="4" id="KW-0150">Chloroplast</keyword>
<evidence type="ECO:0000256" key="5">
    <source>
        <dbReference type="ARBA" id="ARBA00022531"/>
    </source>
</evidence>
<accession>A0A9N8EAM0</accession>
<gene>
    <name evidence="12" type="ORF">SEMRO_734_G194630.1</name>
</gene>
<feature type="binding site" evidence="9">
    <location>
        <position position="362"/>
    </location>
    <ligand>
        <name>chlorophyll a</name>
        <dbReference type="ChEBI" id="CHEBI:58416"/>
        <label>1</label>
    </ligand>
</feature>
<dbReference type="InterPro" id="IPR022796">
    <property type="entry name" value="Chloroa_b-bind"/>
</dbReference>
<evidence type="ECO:0000313" key="13">
    <source>
        <dbReference type="Proteomes" id="UP001153069"/>
    </source>
</evidence>
<keyword evidence="11" id="KW-0812">Transmembrane</keyword>
<keyword evidence="13" id="KW-1185">Reference proteome</keyword>
<evidence type="ECO:0000256" key="6">
    <source>
        <dbReference type="ARBA" id="ARBA00022640"/>
    </source>
</evidence>
<feature type="binding site" evidence="9">
    <location>
        <position position="364"/>
    </location>
    <ligand>
        <name>chlorophyll a</name>
        <dbReference type="ChEBI" id="CHEBI:58416"/>
        <label>1</label>
    </ligand>
</feature>
<evidence type="ECO:0000256" key="1">
    <source>
        <dbReference type="ARBA" id="ARBA00004022"/>
    </source>
</evidence>
<dbReference type="InterPro" id="IPR001344">
    <property type="entry name" value="Chloro_AB-bd_pln"/>
</dbReference>
<feature type="transmembrane region" description="Helical" evidence="11">
    <location>
        <begin position="289"/>
        <end position="314"/>
    </location>
</feature>
<evidence type="ECO:0000256" key="2">
    <source>
        <dbReference type="ARBA" id="ARBA00004229"/>
    </source>
</evidence>
<evidence type="ECO:0000256" key="7">
    <source>
        <dbReference type="ARBA" id="ARBA00023243"/>
    </source>
</evidence>
<organism evidence="12 13">
    <name type="scientific">Seminavis robusta</name>
    <dbReference type="NCBI Taxonomy" id="568900"/>
    <lineage>
        <taxon>Eukaryota</taxon>
        <taxon>Sar</taxon>
        <taxon>Stramenopiles</taxon>
        <taxon>Ochrophyta</taxon>
        <taxon>Bacillariophyta</taxon>
        <taxon>Bacillariophyceae</taxon>
        <taxon>Bacillariophycidae</taxon>
        <taxon>Naviculales</taxon>
        <taxon>Naviculaceae</taxon>
        <taxon>Seminavis</taxon>
    </lineage>
</organism>
<feature type="binding site" evidence="9">
    <location>
        <position position="359"/>
    </location>
    <ligand>
        <name>chlorophyll a</name>
        <dbReference type="ChEBI" id="CHEBI:58416"/>
        <label>1</label>
    </ligand>
</feature>
<dbReference type="GO" id="GO:0016168">
    <property type="term" value="F:chlorophyll binding"/>
    <property type="evidence" value="ECO:0007669"/>
    <property type="project" value="UniProtKB-KW"/>
</dbReference>
<evidence type="ECO:0000256" key="11">
    <source>
        <dbReference type="SAM" id="Phobius"/>
    </source>
</evidence>
<evidence type="ECO:0000313" key="12">
    <source>
        <dbReference type="EMBL" id="CAB9515716.1"/>
    </source>
</evidence>
<evidence type="ECO:0000256" key="3">
    <source>
        <dbReference type="ARBA" id="ARBA00005933"/>
    </source>
</evidence>
<dbReference type="GO" id="GO:0009507">
    <property type="term" value="C:chloroplast"/>
    <property type="evidence" value="ECO:0007669"/>
    <property type="project" value="UniProtKB-SubCell"/>
</dbReference>
<comment type="subunit">
    <text evidence="8">The LHC complex of chromophytic algae is composed of fucoxanthin, chlorophyll A and C bound non-covalently by fucoxanthin chlorophyll proteins (FCPs). The ratio of the pigments in LHC; fucoxanthin: chlorophyll C: chlorophyll A; (0.6-1): (0.1-0.3): (1).</text>
</comment>
<keyword evidence="6" id="KW-0934">Plastid</keyword>
<comment type="similarity">
    <text evidence="3">Belongs to the fucoxanthin chlorophyll protein family.</text>
</comment>
<dbReference type="OrthoDB" id="423598at2759"/>
<dbReference type="Gene3D" id="1.10.3460.10">
    <property type="entry name" value="Chlorophyll a/b binding protein domain"/>
    <property type="match status" value="1"/>
</dbReference>
<dbReference type="PANTHER" id="PTHR21649">
    <property type="entry name" value="CHLOROPHYLL A/B BINDING PROTEIN"/>
    <property type="match status" value="1"/>
</dbReference>
<keyword evidence="9" id="KW-0157">Chromophore</keyword>
<reference evidence="12" key="1">
    <citation type="submission" date="2020-06" db="EMBL/GenBank/DDBJ databases">
        <authorList>
            <consortium name="Plant Systems Biology data submission"/>
        </authorList>
    </citation>
    <scope>NUCLEOTIDE SEQUENCE</scope>
    <source>
        <strain evidence="12">D6</strain>
    </source>
</reference>
<feature type="binding site" evidence="9">
    <location>
        <position position="253"/>
    </location>
    <ligand>
        <name>chlorophyll a</name>
        <dbReference type="ChEBI" id="CHEBI:58416"/>
        <label>1</label>
    </ligand>
</feature>
<comment type="subcellular location">
    <subcellularLocation>
        <location evidence="2">Plastid</location>
        <location evidence="2">Chloroplast</location>
    </subcellularLocation>
</comment>
<feature type="binding site" evidence="9">
    <location>
        <position position="258"/>
    </location>
    <ligand>
        <name>chlorophyll a</name>
        <dbReference type="ChEBI" id="CHEBI:58416"/>
        <label>6</label>
    </ligand>
</feature>
<name>A0A9N8EAM0_9STRA</name>
<dbReference type="GO" id="GO:0009765">
    <property type="term" value="P:photosynthesis, light harvesting"/>
    <property type="evidence" value="ECO:0007669"/>
    <property type="project" value="InterPro"/>
</dbReference>
<evidence type="ECO:0000256" key="10">
    <source>
        <dbReference type="SAM" id="MobiDB-lite"/>
    </source>
</evidence>
<keyword evidence="9" id="KW-0148">Chlorophyll</keyword>
<keyword evidence="5" id="KW-0602">Photosynthesis</keyword>
<protein>
    <submittedName>
        <fullName evidence="12">Chlorophyll A-B binding protein</fullName>
    </submittedName>
</protein>
<keyword evidence="7" id="KW-0437">Light-harvesting polypeptide</keyword>
<dbReference type="AlphaFoldDB" id="A0A9N8EAM0"/>
<keyword evidence="11" id="KW-0472">Membrane</keyword>
<dbReference type="Pfam" id="PF00504">
    <property type="entry name" value="Chloroa_b-bind"/>
    <property type="match status" value="1"/>
</dbReference>
<feature type="region of interest" description="Disordered" evidence="10">
    <location>
        <begin position="216"/>
        <end position="240"/>
    </location>
</feature>
<feature type="binding site" evidence="9">
    <location>
        <position position="256"/>
    </location>
    <ligand>
        <name>chlorophyll a</name>
        <dbReference type="ChEBI" id="CHEBI:58416"/>
        <label>1</label>
    </ligand>
</feature>
<dbReference type="GO" id="GO:0030076">
    <property type="term" value="C:light-harvesting complex"/>
    <property type="evidence" value="ECO:0007669"/>
    <property type="project" value="UniProtKB-KW"/>
</dbReference>
<sequence>MAPQGCGIVSAFQAPLGLSSSLVTSAFSNQPPYPAPTPTLIPETFPSRRRWNSCRLPLGAMALQMENKQQDEQELDPEDELATMKGEQEFLEREIAHVESLEEILEELEAMGGTDGLDDDDDDDFFLDEFDEATLEELFLSLPDDDEDDGDDDETYLDIRIQQQSASLLENALLQGVVPASAGVGSNCMTGDFGFDPLDLASKDYFPRAQAFVRDLVPPKEGETEEEESNADDKKQGGPRPKALILRDYREAELRHGRLAMLAAVFWPLQELSDRWFLDDEKFDSLLNLFLFGGVTLPYFPLLMTGIMLLLGYLDIYCQIIKDVDGVGEAYLPGDCFWDPLQILAGAPDSMKRNMQERELFNGRFAMLAIAVFIWEEGRTGKPLVSIEGNEVFFQPAYQIPFIENWLDSQFSSPSPVFYHLGPDDASDSIASVDMMLSSMQDAFRLTTTI</sequence>